<dbReference type="eggNOG" id="ENOG502RBM8">
    <property type="taxonomic scope" value="Eukaryota"/>
</dbReference>
<protein>
    <recommendedName>
        <fullName evidence="5">Trichohyalin-plectin-homology domain-containing protein</fullName>
    </recommendedName>
</protein>
<feature type="region of interest" description="Disordered" evidence="2">
    <location>
        <begin position="448"/>
        <end position="478"/>
    </location>
</feature>
<feature type="compositionally biased region" description="Basic and acidic residues" evidence="2">
    <location>
        <begin position="460"/>
        <end position="475"/>
    </location>
</feature>
<evidence type="ECO:0000313" key="3">
    <source>
        <dbReference type="EMBL" id="KND02560.1"/>
    </source>
</evidence>
<feature type="coiled-coil region" evidence="1">
    <location>
        <begin position="161"/>
        <end position="204"/>
    </location>
</feature>
<evidence type="ECO:0000256" key="1">
    <source>
        <dbReference type="SAM" id="Coils"/>
    </source>
</evidence>
<organism evidence="3 4">
    <name type="scientific">Spizellomyces punctatus (strain DAOM BR117)</name>
    <dbReference type="NCBI Taxonomy" id="645134"/>
    <lineage>
        <taxon>Eukaryota</taxon>
        <taxon>Fungi</taxon>
        <taxon>Fungi incertae sedis</taxon>
        <taxon>Chytridiomycota</taxon>
        <taxon>Chytridiomycota incertae sedis</taxon>
        <taxon>Chytridiomycetes</taxon>
        <taxon>Spizellomycetales</taxon>
        <taxon>Spizellomycetaceae</taxon>
        <taxon>Spizellomyces</taxon>
    </lineage>
</organism>
<reference evidence="3 4" key="1">
    <citation type="submission" date="2009-08" db="EMBL/GenBank/DDBJ databases">
        <title>The Genome Sequence of Spizellomyces punctatus strain DAOM BR117.</title>
        <authorList>
            <consortium name="The Broad Institute Genome Sequencing Platform"/>
            <person name="Russ C."/>
            <person name="Cuomo C."/>
            <person name="Shea T."/>
            <person name="Young S.K."/>
            <person name="Zeng Q."/>
            <person name="Koehrsen M."/>
            <person name="Haas B."/>
            <person name="Borodovsky M."/>
            <person name="Guigo R."/>
            <person name="Alvarado L."/>
            <person name="Berlin A."/>
            <person name="Bochicchio J."/>
            <person name="Borenstein D."/>
            <person name="Chapman S."/>
            <person name="Chen Z."/>
            <person name="Engels R."/>
            <person name="Freedman E."/>
            <person name="Gellesch M."/>
            <person name="Goldberg J."/>
            <person name="Griggs A."/>
            <person name="Gujja S."/>
            <person name="Heiman D."/>
            <person name="Hepburn T."/>
            <person name="Howarth C."/>
            <person name="Jen D."/>
            <person name="Larson L."/>
            <person name="Lewis B."/>
            <person name="Mehta T."/>
            <person name="Park D."/>
            <person name="Pearson M."/>
            <person name="Roberts A."/>
            <person name="Saif S."/>
            <person name="Shenoy N."/>
            <person name="Sisk P."/>
            <person name="Stolte C."/>
            <person name="Sykes S."/>
            <person name="Thomson T."/>
            <person name="Walk T."/>
            <person name="White J."/>
            <person name="Yandava C."/>
            <person name="Burger G."/>
            <person name="Gray M.W."/>
            <person name="Holland P.W.H."/>
            <person name="King N."/>
            <person name="Lang F.B.F."/>
            <person name="Roger A.J."/>
            <person name="Ruiz-Trillo I."/>
            <person name="Lander E."/>
            <person name="Nusbaum C."/>
        </authorList>
    </citation>
    <scope>NUCLEOTIDE SEQUENCE [LARGE SCALE GENOMIC DNA]</scope>
    <source>
        <strain evidence="3 4">DAOM BR117</strain>
    </source>
</reference>
<feature type="coiled-coil region" evidence="1">
    <location>
        <begin position="94"/>
        <end position="131"/>
    </location>
</feature>
<dbReference type="RefSeq" id="XP_016610599.1">
    <property type="nucleotide sequence ID" value="XM_016751302.1"/>
</dbReference>
<evidence type="ECO:0008006" key="5">
    <source>
        <dbReference type="Google" id="ProtNLM"/>
    </source>
</evidence>
<dbReference type="InParanoid" id="A0A0L0HNQ6"/>
<keyword evidence="1" id="KW-0175">Coiled coil</keyword>
<gene>
    <name evidence="3" type="ORF">SPPG_03018</name>
</gene>
<dbReference type="GeneID" id="27686566"/>
<evidence type="ECO:0000313" key="4">
    <source>
        <dbReference type="Proteomes" id="UP000053201"/>
    </source>
</evidence>
<dbReference type="PANTHER" id="PTHR28663">
    <property type="entry name" value="COILED-COIL DOMAIN-CONTAINING PROTEIN 173"/>
    <property type="match status" value="1"/>
</dbReference>
<dbReference type="AlphaFoldDB" id="A0A0L0HNQ6"/>
<sequence length="541" mass="63589">MPGVAVGSRRGNPSVAPVLNAVDFVPYNATHDHKSSYGNTSPGHLVASDELDRAKRLALETQAEENLRNMMEKEKVELHRKSLDRVQNWGNTVLGQRRQRLAAKEERMAKLEEERQKVDQEWAKLKDAKRQEAIDRARWMQRTEQPRIKQLHSSLLLSNVLEERNRQLIENEQRRKTLEKAKHAEEARLRHAEEEALRKEQEAMVRARIAAYQTAEDQLQQVAAKRHGKSRSRASSNVPGTDETRDDEKWAAESRRAAAQERELRLTDRQRQLKLEEEQRKALDAAKEQHEAEKRKILEDEKLLKEEAEKFAEMKRLFAVQRKEAEKRIIQERQNKSEAASRIAAEQSLEYQRRREEFLEKNIHAHDGLWEKRMAEEQARHKKALEQEASYQIEHLKEMQERRRRELEEGLAIRQKFEREATEFIEGGKAEKATAHKNLDILKKAHKEQMEMNERRRKQERSELLEDELAARREQETEDEAFENYAMQLMKEWRAAGKDVTPILRVLRQDNAQRKPERPVPPGQQLVNTFSRLGFPGRSTT</sequence>
<dbReference type="PANTHER" id="PTHR28663:SF1">
    <property type="entry name" value="CILIA- AND FLAGELLA- ASSOCIATED PROTEIN 210"/>
    <property type="match status" value="1"/>
</dbReference>
<evidence type="ECO:0000256" key="2">
    <source>
        <dbReference type="SAM" id="MobiDB-lite"/>
    </source>
</evidence>
<dbReference type="Proteomes" id="UP000053201">
    <property type="component" value="Unassembled WGS sequence"/>
</dbReference>
<dbReference type="OrthoDB" id="331765at2759"/>
<feature type="compositionally biased region" description="Basic and acidic residues" evidence="2">
    <location>
        <begin position="508"/>
        <end position="518"/>
    </location>
</feature>
<dbReference type="InterPro" id="IPR039986">
    <property type="entry name" value="CFAP210"/>
</dbReference>
<name>A0A0L0HNQ6_SPIPD</name>
<dbReference type="EMBL" id="KQ257453">
    <property type="protein sequence ID" value="KND02560.1"/>
    <property type="molecule type" value="Genomic_DNA"/>
</dbReference>
<dbReference type="OMA" id="NWGNTID"/>
<feature type="compositionally biased region" description="Basic and acidic residues" evidence="2">
    <location>
        <begin position="242"/>
        <end position="256"/>
    </location>
</feature>
<feature type="coiled-coil region" evidence="1">
    <location>
        <begin position="273"/>
        <end position="342"/>
    </location>
</feature>
<feature type="region of interest" description="Disordered" evidence="2">
    <location>
        <begin position="508"/>
        <end position="541"/>
    </location>
</feature>
<proteinExistence type="predicted"/>
<keyword evidence="4" id="KW-1185">Reference proteome</keyword>
<dbReference type="VEuPathDB" id="FungiDB:SPPG_03018"/>
<accession>A0A0L0HNQ6</accession>
<dbReference type="STRING" id="645134.A0A0L0HNQ6"/>
<feature type="region of interest" description="Disordered" evidence="2">
    <location>
        <begin position="220"/>
        <end position="256"/>
    </location>
</feature>